<evidence type="ECO:0000313" key="2">
    <source>
        <dbReference type="EMBL" id="MFD2162627.1"/>
    </source>
</evidence>
<accession>A0ABW4ZLX3</accession>
<dbReference type="SUPFAM" id="SSF56281">
    <property type="entry name" value="Metallo-hydrolase/oxidoreductase"/>
    <property type="match status" value="1"/>
</dbReference>
<dbReference type="Gene3D" id="3.60.15.10">
    <property type="entry name" value="Ribonuclease Z/Hydroxyacylglutathione hydrolase-like"/>
    <property type="match status" value="1"/>
</dbReference>
<gene>
    <name evidence="2" type="ORF">ACFSJU_09515</name>
</gene>
<dbReference type="RefSeq" id="WP_255903232.1">
    <property type="nucleotide sequence ID" value="NZ_JAFMZO010000003.1"/>
</dbReference>
<dbReference type="PANTHER" id="PTHR11203:SF49">
    <property type="entry name" value="BLL1145 PROTEIN"/>
    <property type="match status" value="1"/>
</dbReference>
<dbReference type="EMBL" id="JBHUHZ010000001">
    <property type="protein sequence ID" value="MFD2162627.1"/>
    <property type="molecule type" value="Genomic_DNA"/>
</dbReference>
<dbReference type="Pfam" id="PF12706">
    <property type="entry name" value="Lactamase_B_2"/>
    <property type="match status" value="1"/>
</dbReference>
<dbReference type="PANTHER" id="PTHR11203">
    <property type="entry name" value="CLEAVAGE AND POLYADENYLATION SPECIFICITY FACTOR FAMILY MEMBER"/>
    <property type="match status" value="1"/>
</dbReference>
<evidence type="ECO:0000259" key="1">
    <source>
        <dbReference type="Pfam" id="PF12706"/>
    </source>
</evidence>
<reference evidence="3" key="1">
    <citation type="journal article" date="2019" name="Int. J. Syst. Evol. Microbiol.">
        <title>The Global Catalogue of Microorganisms (GCM) 10K type strain sequencing project: providing services to taxonomists for standard genome sequencing and annotation.</title>
        <authorList>
            <consortium name="The Broad Institute Genomics Platform"/>
            <consortium name="The Broad Institute Genome Sequencing Center for Infectious Disease"/>
            <person name="Wu L."/>
            <person name="Ma J."/>
        </authorList>
    </citation>
    <scope>NUCLEOTIDE SEQUENCE [LARGE SCALE GENOMIC DNA]</scope>
    <source>
        <strain evidence="3">KCTC 42217</strain>
    </source>
</reference>
<comment type="caution">
    <text evidence="2">The sequence shown here is derived from an EMBL/GenBank/DDBJ whole genome shotgun (WGS) entry which is preliminary data.</text>
</comment>
<dbReference type="InterPro" id="IPR036866">
    <property type="entry name" value="RibonucZ/Hydroxyglut_hydro"/>
</dbReference>
<feature type="domain" description="Metallo-beta-lactamase" evidence="1">
    <location>
        <begin position="27"/>
        <end position="155"/>
    </location>
</feature>
<dbReference type="Proteomes" id="UP001597387">
    <property type="component" value="Unassembled WGS sequence"/>
</dbReference>
<protein>
    <submittedName>
        <fullName evidence="2">MBL fold metallo-hydrolase</fullName>
    </submittedName>
</protein>
<proteinExistence type="predicted"/>
<organism evidence="2 3">
    <name type="scientific">Paradesertivirga mongoliensis</name>
    <dbReference type="NCBI Taxonomy" id="2100740"/>
    <lineage>
        <taxon>Bacteria</taxon>
        <taxon>Pseudomonadati</taxon>
        <taxon>Bacteroidota</taxon>
        <taxon>Sphingobacteriia</taxon>
        <taxon>Sphingobacteriales</taxon>
        <taxon>Sphingobacteriaceae</taxon>
        <taxon>Paradesertivirga</taxon>
    </lineage>
</organism>
<sequence>MILDDFLTFDEKGLYCRYGGFYLDPQQAVDVAVVSHAHGDHACGGSNSVYSTPATASIMQLRLKKNAAKEFFTAEYRATFTIGNVRITFYPAGHILGSALVLMEYNQIRYLYTGDFKLQEDETCEALELVNADVLITETTFADPSVVHPDVEAEIRKLNESNHNVLLGAYSLGKSQRLINLINKHCPQRKVFLHHSMLPITKIYESFAFSPGKYEPYNRKLMKLPGQGFVYIVPPLTFDSYFRAKNVLRVFASGWKKLQYQNDLELYISDHADWNDILKTIEDVNPKEVWTLHGDGAQLKEHLKGRMQVKILN</sequence>
<name>A0ABW4ZLX3_9SPHI</name>
<dbReference type="InterPro" id="IPR050698">
    <property type="entry name" value="MBL"/>
</dbReference>
<evidence type="ECO:0000313" key="3">
    <source>
        <dbReference type="Proteomes" id="UP001597387"/>
    </source>
</evidence>
<dbReference type="InterPro" id="IPR001279">
    <property type="entry name" value="Metallo-B-lactamas"/>
</dbReference>
<keyword evidence="3" id="KW-1185">Reference proteome</keyword>